<evidence type="ECO:0000313" key="2">
    <source>
        <dbReference type="EMBL" id="CAB4928911.1"/>
    </source>
</evidence>
<accession>A0A6J7IE41</accession>
<proteinExistence type="predicted"/>
<organism evidence="2">
    <name type="scientific">freshwater metagenome</name>
    <dbReference type="NCBI Taxonomy" id="449393"/>
    <lineage>
        <taxon>unclassified sequences</taxon>
        <taxon>metagenomes</taxon>
        <taxon>ecological metagenomes</taxon>
    </lineage>
</organism>
<evidence type="ECO:0000256" key="1">
    <source>
        <dbReference type="SAM" id="MobiDB-lite"/>
    </source>
</evidence>
<sequence length="67" mass="7532">MCDKKFDLFYGAERSGVRFGDTRRVAGTAGRRNARPPVDRRRGHLPAVELASRLCGSDGDQQRRVSR</sequence>
<dbReference type="EMBL" id="CAFBLX010000447">
    <property type="protein sequence ID" value="CAB4928911.1"/>
    <property type="molecule type" value="Genomic_DNA"/>
</dbReference>
<feature type="region of interest" description="Disordered" evidence="1">
    <location>
        <begin position="27"/>
        <end position="67"/>
    </location>
</feature>
<reference evidence="2" key="1">
    <citation type="submission" date="2020-05" db="EMBL/GenBank/DDBJ databases">
        <authorList>
            <person name="Chiriac C."/>
            <person name="Salcher M."/>
            <person name="Ghai R."/>
            <person name="Kavagutti S V."/>
        </authorList>
    </citation>
    <scope>NUCLEOTIDE SEQUENCE</scope>
</reference>
<dbReference type="AlphaFoldDB" id="A0A6J7IE41"/>
<protein>
    <submittedName>
        <fullName evidence="2">Unannotated protein</fullName>
    </submittedName>
</protein>
<name>A0A6J7IE41_9ZZZZ</name>
<gene>
    <name evidence="2" type="ORF">UFOPK3472_03982</name>
</gene>